<dbReference type="Pfam" id="PF04364">
    <property type="entry name" value="DNA_pol3_chi"/>
    <property type="match status" value="1"/>
</dbReference>
<dbReference type="GO" id="GO:0003677">
    <property type="term" value="F:DNA binding"/>
    <property type="evidence" value="ECO:0007669"/>
    <property type="project" value="InterPro"/>
</dbReference>
<proteinExistence type="predicted"/>
<dbReference type="PANTHER" id="PTHR38767">
    <property type="entry name" value="DNA POLYMERASE III SUBUNIT CHI"/>
    <property type="match status" value="1"/>
</dbReference>
<dbReference type="PANTHER" id="PTHR38767:SF1">
    <property type="entry name" value="DNA POLYMERASE III SUBUNIT CHI"/>
    <property type="match status" value="1"/>
</dbReference>
<dbReference type="OrthoDB" id="9795973at2"/>
<dbReference type="InterPro" id="IPR007459">
    <property type="entry name" value="DNA_pol3_chi"/>
</dbReference>
<dbReference type="GO" id="GO:0003887">
    <property type="term" value="F:DNA-directed DNA polymerase activity"/>
    <property type="evidence" value="ECO:0007669"/>
    <property type="project" value="InterPro"/>
</dbReference>
<dbReference type="SUPFAM" id="SSF102400">
    <property type="entry name" value="DNA polymerase III chi subunit"/>
    <property type="match status" value="1"/>
</dbReference>
<name>A0A1M4UE50_9HYPH</name>
<evidence type="ECO:0000313" key="1">
    <source>
        <dbReference type="EMBL" id="SHE54918.1"/>
    </source>
</evidence>
<dbReference type="GO" id="GO:0032298">
    <property type="term" value="P:positive regulation of DNA-templated DNA replication initiation"/>
    <property type="evidence" value="ECO:0007669"/>
    <property type="project" value="TreeGrafter"/>
</dbReference>
<reference evidence="1 2" key="1">
    <citation type="submission" date="2016-11" db="EMBL/GenBank/DDBJ databases">
        <authorList>
            <person name="Jaros S."/>
            <person name="Januszkiewicz K."/>
            <person name="Wedrychowicz H."/>
        </authorList>
    </citation>
    <scope>NUCLEOTIDE SEQUENCE [LARGE SCALE GENOMIC DNA]</scope>
    <source>
        <strain evidence="1 2">DSM 19436</strain>
    </source>
</reference>
<dbReference type="STRING" id="1122133.SAMN02745157_0416"/>
<sequence length="149" mass="16543">MTEVLFYHLERQPLDAVLPPMLEKCLERGWRVVVEAGSPERVDALDALLWTFREEAFLPHGTAREPNAALHPVVLSSETVNPNDANVRFAVDGAALGPAEGFDRAILIFDGNDPDALARARDDWRRAKAAGHAATYWQQAANGRWEKKA</sequence>
<dbReference type="Gene3D" id="3.40.50.10110">
    <property type="entry name" value="DNA polymerase III subunit chi"/>
    <property type="match status" value="1"/>
</dbReference>
<keyword evidence="2" id="KW-1185">Reference proteome</keyword>
<dbReference type="RefSeq" id="WP_073051030.1">
    <property type="nucleotide sequence ID" value="NZ_FQUP01000001.1"/>
</dbReference>
<evidence type="ECO:0000313" key="2">
    <source>
        <dbReference type="Proteomes" id="UP000184485"/>
    </source>
</evidence>
<dbReference type="Proteomes" id="UP000184485">
    <property type="component" value="Unassembled WGS sequence"/>
</dbReference>
<dbReference type="AlphaFoldDB" id="A0A1M4UE50"/>
<protein>
    <submittedName>
        <fullName evidence="1">DNA polymerase III, chi subunit</fullName>
    </submittedName>
</protein>
<dbReference type="GO" id="GO:0006260">
    <property type="term" value="P:DNA replication"/>
    <property type="evidence" value="ECO:0007669"/>
    <property type="project" value="InterPro"/>
</dbReference>
<accession>A0A1M4UE50</accession>
<dbReference type="InterPro" id="IPR036768">
    <property type="entry name" value="PolIII_chi_sf"/>
</dbReference>
<dbReference type="EMBL" id="FQUP01000001">
    <property type="protein sequence ID" value="SHE54918.1"/>
    <property type="molecule type" value="Genomic_DNA"/>
</dbReference>
<dbReference type="NCBIfam" id="NF004347">
    <property type="entry name" value="PRK05728.1-4"/>
    <property type="match status" value="1"/>
</dbReference>
<organism evidence="1 2">
    <name type="scientific">Kaistia soli DSM 19436</name>
    <dbReference type="NCBI Taxonomy" id="1122133"/>
    <lineage>
        <taxon>Bacteria</taxon>
        <taxon>Pseudomonadati</taxon>
        <taxon>Pseudomonadota</taxon>
        <taxon>Alphaproteobacteria</taxon>
        <taxon>Hyphomicrobiales</taxon>
        <taxon>Kaistiaceae</taxon>
        <taxon>Kaistia</taxon>
    </lineage>
</organism>
<gene>
    <name evidence="1" type="ORF">SAMN02745157_0416</name>
</gene>